<organism evidence="3 4">
    <name type="scientific">Cristinia sonorae</name>
    <dbReference type="NCBI Taxonomy" id="1940300"/>
    <lineage>
        <taxon>Eukaryota</taxon>
        <taxon>Fungi</taxon>
        <taxon>Dikarya</taxon>
        <taxon>Basidiomycota</taxon>
        <taxon>Agaricomycotina</taxon>
        <taxon>Agaricomycetes</taxon>
        <taxon>Agaricomycetidae</taxon>
        <taxon>Agaricales</taxon>
        <taxon>Pleurotineae</taxon>
        <taxon>Stephanosporaceae</taxon>
        <taxon>Cristinia</taxon>
    </lineage>
</organism>
<feature type="region of interest" description="Disordered" evidence="1">
    <location>
        <begin position="1"/>
        <end position="20"/>
    </location>
</feature>
<dbReference type="Gene3D" id="3.40.630.30">
    <property type="match status" value="1"/>
</dbReference>
<dbReference type="SUPFAM" id="SSF55729">
    <property type="entry name" value="Acyl-CoA N-acyltransferases (Nat)"/>
    <property type="match status" value="1"/>
</dbReference>
<dbReference type="Proteomes" id="UP000813824">
    <property type="component" value="Unassembled WGS sequence"/>
</dbReference>
<evidence type="ECO:0000259" key="2">
    <source>
        <dbReference type="PROSITE" id="PS51186"/>
    </source>
</evidence>
<proteinExistence type="predicted"/>
<dbReference type="AlphaFoldDB" id="A0A8K0UUV1"/>
<dbReference type="EMBL" id="JAEVFJ010000006">
    <property type="protein sequence ID" value="KAH8104053.1"/>
    <property type="molecule type" value="Genomic_DNA"/>
</dbReference>
<keyword evidence="4" id="KW-1185">Reference proteome</keyword>
<dbReference type="GO" id="GO:0016747">
    <property type="term" value="F:acyltransferase activity, transferring groups other than amino-acyl groups"/>
    <property type="evidence" value="ECO:0007669"/>
    <property type="project" value="InterPro"/>
</dbReference>
<comment type="caution">
    <text evidence="3">The sequence shown here is derived from an EMBL/GenBank/DDBJ whole genome shotgun (WGS) entry which is preliminary data.</text>
</comment>
<evidence type="ECO:0000313" key="4">
    <source>
        <dbReference type="Proteomes" id="UP000813824"/>
    </source>
</evidence>
<evidence type="ECO:0000313" key="3">
    <source>
        <dbReference type="EMBL" id="KAH8104053.1"/>
    </source>
</evidence>
<dbReference type="InterPro" id="IPR000182">
    <property type="entry name" value="GNAT_dom"/>
</dbReference>
<accession>A0A8K0UUV1</accession>
<gene>
    <name evidence="3" type="ORF">BXZ70DRAFT_680527</name>
</gene>
<dbReference type="OrthoDB" id="4080456at2759"/>
<protein>
    <recommendedName>
        <fullName evidence="2">N-acetyltransferase domain-containing protein</fullName>
    </recommendedName>
</protein>
<name>A0A8K0UUV1_9AGAR</name>
<feature type="domain" description="N-acetyltransferase" evidence="2">
    <location>
        <begin position="260"/>
        <end position="392"/>
    </location>
</feature>
<reference evidence="3" key="1">
    <citation type="journal article" date="2021" name="New Phytol.">
        <title>Evolutionary innovations through gain and loss of genes in the ectomycorrhizal Boletales.</title>
        <authorList>
            <person name="Wu G."/>
            <person name="Miyauchi S."/>
            <person name="Morin E."/>
            <person name="Kuo A."/>
            <person name="Drula E."/>
            <person name="Varga T."/>
            <person name="Kohler A."/>
            <person name="Feng B."/>
            <person name="Cao Y."/>
            <person name="Lipzen A."/>
            <person name="Daum C."/>
            <person name="Hundley H."/>
            <person name="Pangilinan J."/>
            <person name="Johnson J."/>
            <person name="Barry K."/>
            <person name="LaButti K."/>
            <person name="Ng V."/>
            <person name="Ahrendt S."/>
            <person name="Min B."/>
            <person name="Choi I.G."/>
            <person name="Park H."/>
            <person name="Plett J.M."/>
            <person name="Magnuson J."/>
            <person name="Spatafora J.W."/>
            <person name="Nagy L.G."/>
            <person name="Henrissat B."/>
            <person name="Grigoriev I.V."/>
            <person name="Yang Z.L."/>
            <person name="Xu J."/>
            <person name="Martin F.M."/>
        </authorList>
    </citation>
    <scope>NUCLEOTIDE SEQUENCE</scope>
    <source>
        <strain evidence="3">KKN 215</strain>
    </source>
</reference>
<dbReference type="Pfam" id="PF00583">
    <property type="entry name" value="Acetyltransf_1"/>
    <property type="match status" value="1"/>
</dbReference>
<dbReference type="InterPro" id="IPR016181">
    <property type="entry name" value="Acyl_CoA_acyltransferase"/>
</dbReference>
<evidence type="ECO:0000256" key="1">
    <source>
        <dbReference type="SAM" id="MobiDB-lite"/>
    </source>
</evidence>
<dbReference type="PROSITE" id="PS51186">
    <property type="entry name" value="GNAT"/>
    <property type="match status" value="1"/>
</dbReference>
<sequence length="403" mass="45442">MSLRRGENSSDDEYNPSYDDTIAHRRKRRKVYTQRSPVGEEQLAAVAQISPAALSAALFLPIIAVLESDVHVIDPDSGEISFEQYMEPLLVDYSRAVLKAQSTHSCRDSITGHVTHLMSRMEAKRILDGLTKSQSESQIDASSALLRRKLIVNSSPLRNFILSKSTEKDATTALTPMPTAPKAPPVNPVVLTALYNIRTTPFSSSFLSRLLGSQFSDKQAVIASDWKTRPPWVYLMDDIHDHYVFRQPHAEHVPRADAPIEYSSLRRDHLPQVHELLTRAFWSGIDVTDSLQYSPEQCTIVATYKKMVIGVALLSSPQETYITYLAVKPGFDNAQIATSMLYHLISLNPHKDIILHVSTTNPAMLLYNRFGFKAEEFIVGFYEDYVESQTRGSQNAFRLRLRQ</sequence>